<evidence type="ECO:0000313" key="3">
    <source>
        <dbReference type="Proteomes" id="UP001501094"/>
    </source>
</evidence>
<protein>
    <submittedName>
        <fullName evidence="2">Uncharacterized protein</fullName>
    </submittedName>
</protein>
<name>A0ABN2NKJ6_9MICO</name>
<organism evidence="2 3">
    <name type="scientific">Myceligenerans crystallogenes</name>
    <dbReference type="NCBI Taxonomy" id="316335"/>
    <lineage>
        <taxon>Bacteria</taxon>
        <taxon>Bacillati</taxon>
        <taxon>Actinomycetota</taxon>
        <taxon>Actinomycetes</taxon>
        <taxon>Micrococcales</taxon>
        <taxon>Promicromonosporaceae</taxon>
        <taxon>Myceligenerans</taxon>
    </lineage>
</organism>
<evidence type="ECO:0000256" key="1">
    <source>
        <dbReference type="SAM" id="MobiDB-lite"/>
    </source>
</evidence>
<keyword evidence="3" id="KW-1185">Reference proteome</keyword>
<dbReference type="EMBL" id="BAAANL010000008">
    <property type="protein sequence ID" value="GAA1872656.1"/>
    <property type="molecule type" value="Genomic_DNA"/>
</dbReference>
<sequence length="104" mass="11184">MNSTRHGILDPWYNNAKGSYTRYTKDTTAGRVRPCTSRTAGPVWLTRRDPQVGGGCPAASVRPSLGGALTGKDARGVRLDTDQPEISATGEKVRRACGDSRPPR</sequence>
<comment type="caution">
    <text evidence="2">The sequence shown here is derived from an EMBL/GenBank/DDBJ whole genome shotgun (WGS) entry which is preliminary data.</text>
</comment>
<dbReference type="Proteomes" id="UP001501094">
    <property type="component" value="Unassembled WGS sequence"/>
</dbReference>
<feature type="region of interest" description="Disordered" evidence="1">
    <location>
        <begin position="79"/>
        <end position="104"/>
    </location>
</feature>
<evidence type="ECO:0000313" key="2">
    <source>
        <dbReference type="EMBL" id="GAA1872656.1"/>
    </source>
</evidence>
<reference evidence="2 3" key="1">
    <citation type="journal article" date="2019" name="Int. J. Syst. Evol. Microbiol.">
        <title>The Global Catalogue of Microorganisms (GCM) 10K type strain sequencing project: providing services to taxonomists for standard genome sequencing and annotation.</title>
        <authorList>
            <consortium name="The Broad Institute Genomics Platform"/>
            <consortium name="The Broad Institute Genome Sequencing Center for Infectious Disease"/>
            <person name="Wu L."/>
            <person name="Ma J."/>
        </authorList>
    </citation>
    <scope>NUCLEOTIDE SEQUENCE [LARGE SCALE GENOMIC DNA]</scope>
    <source>
        <strain evidence="2 3">JCM 14326</strain>
    </source>
</reference>
<accession>A0ABN2NKJ6</accession>
<feature type="compositionally biased region" description="Basic and acidic residues" evidence="1">
    <location>
        <begin position="91"/>
        <end position="104"/>
    </location>
</feature>
<gene>
    <name evidence="2" type="ORF">GCM10009751_35020</name>
</gene>
<proteinExistence type="predicted"/>